<reference evidence="2" key="1">
    <citation type="submission" date="2023-01" db="EMBL/GenBank/DDBJ databases">
        <title>Colletotrichum chrysophilum M932 genome sequence.</title>
        <authorList>
            <person name="Baroncelli R."/>
        </authorList>
    </citation>
    <scope>NUCLEOTIDE SEQUENCE</scope>
    <source>
        <strain evidence="2">M932</strain>
    </source>
</reference>
<name>A0AAD9AUQ3_9PEZI</name>
<organism evidence="2 3">
    <name type="scientific">Colletotrichum chrysophilum</name>
    <dbReference type="NCBI Taxonomy" id="1836956"/>
    <lineage>
        <taxon>Eukaryota</taxon>
        <taxon>Fungi</taxon>
        <taxon>Dikarya</taxon>
        <taxon>Ascomycota</taxon>
        <taxon>Pezizomycotina</taxon>
        <taxon>Sordariomycetes</taxon>
        <taxon>Hypocreomycetidae</taxon>
        <taxon>Glomerellales</taxon>
        <taxon>Glomerellaceae</taxon>
        <taxon>Colletotrichum</taxon>
        <taxon>Colletotrichum gloeosporioides species complex</taxon>
    </lineage>
</organism>
<proteinExistence type="predicted"/>
<dbReference type="AlphaFoldDB" id="A0AAD9AUQ3"/>
<accession>A0AAD9AUQ3</accession>
<evidence type="ECO:0000256" key="1">
    <source>
        <dbReference type="SAM" id="MobiDB-lite"/>
    </source>
</evidence>
<feature type="region of interest" description="Disordered" evidence="1">
    <location>
        <begin position="1"/>
        <end position="41"/>
    </location>
</feature>
<dbReference type="Proteomes" id="UP001243330">
    <property type="component" value="Unassembled WGS sequence"/>
</dbReference>
<evidence type="ECO:0000313" key="2">
    <source>
        <dbReference type="EMBL" id="KAK1852079.1"/>
    </source>
</evidence>
<gene>
    <name evidence="2" type="ORF">CCHR01_05319</name>
</gene>
<dbReference type="EMBL" id="JAQOWY010000083">
    <property type="protein sequence ID" value="KAK1852079.1"/>
    <property type="molecule type" value="Genomic_DNA"/>
</dbReference>
<comment type="caution">
    <text evidence="2">The sequence shown here is derived from an EMBL/GenBank/DDBJ whole genome shotgun (WGS) entry which is preliminary data.</text>
</comment>
<sequence>MKDEETDDDRSRNPGDKSDCSAMAIDTGPGQKRWDTTMRSGESRGNFLGCRACLMMRRARDSEGVAQSKHEQRTTATVQFIVQPSSQPMPALTASSCVLVRLMLSVF</sequence>
<feature type="compositionally biased region" description="Basic and acidic residues" evidence="1">
    <location>
        <begin position="1"/>
        <end position="19"/>
    </location>
</feature>
<evidence type="ECO:0000313" key="3">
    <source>
        <dbReference type="Proteomes" id="UP001243330"/>
    </source>
</evidence>
<keyword evidence="3" id="KW-1185">Reference proteome</keyword>
<protein>
    <submittedName>
        <fullName evidence="2">Uncharacterized protein</fullName>
    </submittedName>
</protein>